<evidence type="ECO:0000313" key="2">
    <source>
        <dbReference type="EMBL" id="KAF2707798.1"/>
    </source>
</evidence>
<organism evidence="2 3">
    <name type="scientific">Pleomassaria siparia CBS 279.74</name>
    <dbReference type="NCBI Taxonomy" id="1314801"/>
    <lineage>
        <taxon>Eukaryota</taxon>
        <taxon>Fungi</taxon>
        <taxon>Dikarya</taxon>
        <taxon>Ascomycota</taxon>
        <taxon>Pezizomycotina</taxon>
        <taxon>Dothideomycetes</taxon>
        <taxon>Pleosporomycetidae</taxon>
        <taxon>Pleosporales</taxon>
        <taxon>Pleomassariaceae</taxon>
        <taxon>Pleomassaria</taxon>
    </lineage>
</organism>
<dbReference type="AlphaFoldDB" id="A0A6G1K4R3"/>
<accession>A0A6G1K4R3</accession>
<keyword evidence="3" id="KW-1185">Reference proteome</keyword>
<dbReference type="OrthoDB" id="3927958at2759"/>
<name>A0A6G1K4R3_9PLEO</name>
<dbReference type="EMBL" id="MU005773">
    <property type="protein sequence ID" value="KAF2707798.1"/>
    <property type="molecule type" value="Genomic_DNA"/>
</dbReference>
<protein>
    <submittedName>
        <fullName evidence="2">Uncharacterized protein</fullName>
    </submittedName>
</protein>
<evidence type="ECO:0000256" key="1">
    <source>
        <dbReference type="SAM" id="MobiDB-lite"/>
    </source>
</evidence>
<gene>
    <name evidence="2" type="ORF">K504DRAFT_458285</name>
</gene>
<proteinExistence type="predicted"/>
<sequence>MCYYRLYIFLGCGHATTSAKPIGACASVHVHSEQGTRSNEPPLEDSGPGITIESTLSATDVECAPGPSATKSHMAKPRINSAAPSVSDDTPCPTKLLHPFQSLKLYRMCDNCTTYREQRLDAVSTGDEVKYQPWRWRVKYLSTVSQGAIYTECGTMGKSMGNGIQNEDAK</sequence>
<reference evidence="2" key="1">
    <citation type="journal article" date="2020" name="Stud. Mycol.">
        <title>101 Dothideomycetes genomes: a test case for predicting lifestyles and emergence of pathogens.</title>
        <authorList>
            <person name="Haridas S."/>
            <person name="Albert R."/>
            <person name="Binder M."/>
            <person name="Bloem J."/>
            <person name="Labutti K."/>
            <person name="Salamov A."/>
            <person name="Andreopoulos B."/>
            <person name="Baker S."/>
            <person name="Barry K."/>
            <person name="Bills G."/>
            <person name="Bluhm B."/>
            <person name="Cannon C."/>
            <person name="Castanera R."/>
            <person name="Culley D."/>
            <person name="Daum C."/>
            <person name="Ezra D."/>
            <person name="Gonzalez J."/>
            <person name="Henrissat B."/>
            <person name="Kuo A."/>
            <person name="Liang C."/>
            <person name="Lipzen A."/>
            <person name="Lutzoni F."/>
            <person name="Magnuson J."/>
            <person name="Mondo S."/>
            <person name="Nolan M."/>
            <person name="Ohm R."/>
            <person name="Pangilinan J."/>
            <person name="Park H.-J."/>
            <person name="Ramirez L."/>
            <person name="Alfaro M."/>
            <person name="Sun H."/>
            <person name="Tritt A."/>
            <person name="Yoshinaga Y."/>
            <person name="Zwiers L.-H."/>
            <person name="Turgeon B."/>
            <person name="Goodwin S."/>
            <person name="Spatafora J."/>
            <person name="Crous P."/>
            <person name="Grigoriev I."/>
        </authorList>
    </citation>
    <scope>NUCLEOTIDE SEQUENCE</scope>
    <source>
        <strain evidence="2">CBS 279.74</strain>
    </source>
</reference>
<evidence type="ECO:0000313" key="3">
    <source>
        <dbReference type="Proteomes" id="UP000799428"/>
    </source>
</evidence>
<feature type="region of interest" description="Disordered" evidence="1">
    <location>
        <begin position="67"/>
        <end position="87"/>
    </location>
</feature>
<dbReference type="Proteomes" id="UP000799428">
    <property type="component" value="Unassembled WGS sequence"/>
</dbReference>